<name>A0A9P3GDW6_9APHY</name>
<gene>
    <name evidence="1" type="ORF">PsYK624_081370</name>
</gene>
<accession>A0A9P3GDW6</accession>
<comment type="caution">
    <text evidence="1">The sequence shown here is derived from an EMBL/GenBank/DDBJ whole genome shotgun (WGS) entry which is preliminary data.</text>
</comment>
<dbReference type="AlphaFoldDB" id="A0A9P3GDW6"/>
<evidence type="ECO:0000313" key="2">
    <source>
        <dbReference type="Proteomes" id="UP000703269"/>
    </source>
</evidence>
<reference evidence="1 2" key="1">
    <citation type="submission" date="2021-08" db="EMBL/GenBank/DDBJ databases">
        <title>Draft Genome Sequence of Phanerochaete sordida strain YK-624.</title>
        <authorList>
            <person name="Mori T."/>
            <person name="Dohra H."/>
            <person name="Suzuki T."/>
            <person name="Kawagishi H."/>
            <person name="Hirai H."/>
        </authorList>
    </citation>
    <scope>NUCLEOTIDE SEQUENCE [LARGE SCALE GENOMIC DNA]</scope>
    <source>
        <strain evidence="1 2">YK-624</strain>
    </source>
</reference>
<sequence>MCFCSIRGPTTQVELYRPHDANGMILQNEAATREIQQQKQTFRRGKCMMNWGLSIQNSSMP</sequence>
<dbReference type="EMBL" id="BPQB01000024">
    <property type="protein sequence ID" value="GJE91984.1"/>
    <property type="molecule type" value="Genomic_DNA"/>
</dbReference>
<protein>
    <submittedName>
        <fullName evidence="1">Uncharacterized protein</fullName>
    </submittedName>
</protein>
<keyword evidence="2" id="KW-1185">Reference proteome</keyword>
<dbReference type="Proteomes" id="UP000703269">
    <property type="component" value="Unassembled WGS sequence"/>
</dbReference>
<evidence type="ECO:0000313" key="1">
    <source>
        <dbReference type="EMBL" id="GJE91984.1"/>
    </source>
</evidence>
<organism evidence="1 2">
    <name type="scientific">Phanerochaete sordida</name>
    <dbReference type="NCBI Taxonomy" id="48140"/>
    <lineage>
        <taxon>Eukaryota</taxon>
        <taxon>Fungi</taxon>
        <taxon>Dikarya</taxon>
        <taxon>Basidiomycota</taxon>
        <taxon>Agaricomycotina</taxon>
        <taxon>Agaricomycetes</taxon>
        <taxon>Polyporales</taxon>
        <taxon>Phanerochaetaceae</taxon>
        <taxon>Phanerochaete</taxon>
    </lineage>
</organism>
<proteinExistence type="predicted"/>